<dbReference type="PIRSF" id="PIRSF028099">
    <property type="entry name" value="DUF1111"/>
    <property type="match status" value="1"/>
</dbReference>
<evidence type="ECO:0000256" key="3">
    <source>
        <dbReference type="ARBA" id="ARBA00023004"/>
    </source>
</evidence>
<sequence>MSRPSFRCSTLFQALLLPLTLGADALFAAQADYPIQTTPMTGGAGSVKQHDHNAFSLPQGNLPITKRLDFSVGNSFFRNPWVVAPSSTDARDGLGPLFNTNSCQGCHIKDGRGHAPPSVDEPSVSLFLRLAVPADPQRDAEILKRHGFVPAPVYGSQLQTSAIPGMQPEASMVVEWQPLEQTLADGSKVSLRQPIYHIESPNYGPLPNNLLISPRVAPPMIGLGLLESIAEADILRHADPDDSNGDGISGRANRVWDKATESTVLGRFGWKAAEPNILQQAMGAFAGDMGLTSALSPQTDCTPEQQCDAFPNGGEHEVSDKVANFIAFYSASLAVPTRRDMDSAEVQRGAELFNQLNCAGCHTPTYTTAKVERDDLSEQVIWPYSDLLLHDMGPGLADGRDEFLADGNEWRTPPLWGMGLAQQVNPSAGFLHDGRARTLEEAVLWHGGEAQAAADQYRLLPAPERAALQRFLNSL</sequence>
<dbReference type="PROSITE" id="PS51007">
    <property type="entry name" value="CYTC"/>
    <property type="match status" value="1"/>
</dbReference>
<keyword evidence="2 4" id="KW-0479">Metal-binding</keyword>
<dbReference type="PANTHER" id="PTHR30600:SF4">
    <property type="entry name" value="CYTOCHROME C DOMAIN-CONTAINING PROTEIN"/>
    <property type="match status" value="1"/>
</dbReference>
<evidence type="ECO:0000313" key="8">
    <source>
        <dbReference type="Proteomes" id="UP001486808"/>
    </source>
</evidence>
<evidence type="ECO:0000256" key="5">
    <source>
        <dbReference type="SAM" id="SignalP"/>
    </source>
</evidence>
<evidence type="ECO:0000256" key="4">
    <source>
        <dbReference type="PROSITE-ProRule" id="PRU00433"/>
    </source>
</evidence>
<feature type="domain" description="Cytochrome c" evidence="6">
    <location>
        <begin position="344"/>
        <end position="475"/>
    </location>
</feature>
<dbReference type="PANTHER" id="PTHR30600">
    <property type="entry name" value="CYTOCHROME C PEROXIDASE-RELATED"/>
    <property type="match status" value="1"/>
</dbReference>
<gene>
    <name evidence="7" type="ORF">NBRC116187_03590</name>
</gene>
<keyword evidence="8" id="KW-1185">Reference proteome</keyword>
<evidence type="ECO:0000313" key="7">
    <source>
        <dbReference type="EMBL" id="GAA6129999.1"/>
    </source>
</evidence>
<comment type="caution">
    <text evidence="7">The sequence shown here is derived from an EMBL/GenBank/DDBJ whole genome shotgun (WGS) entry which is preliminary data.</text>
</comment>
<evidence type="ECO:0000256" key="2">
    <source>
        <dbReference type="ARBA" id="ARBA00022723"/>
    </source>
</evidence>
<dbReference type="InterPro" id="IPR036909">
    <property type="entry name" value="Cyt_c-like_dom_sf"/>
</dbReference>
<dbReference type="SUPFAM" id="SSF46626">
    <property type="entry name" value="Cytochrome c"/>
    <property type="match status" value="1"/>
</dbReference>
<keyword evidence="5" id="KW-0732">Signal</keyword>
<dbReference type="Proteomes" id="UP001486808">
    <property type="component" value="Unassembled WGS sequence"/>
</dbReference>
<evidence type="ECO:0000256" key="1">
    <source>
        <dbReference type="ARBA" id="ARBA00022617"/>
    </source>
</evidence>
<organism evidence="7 8">
    <name type="scientific">Halopseudomonas sabulinigri</name>
    <dbReference type="NCBI Taxonomy" id="472181"/>
    <lineage>
        <taxon>Bacteria</taxon>
        <taxon>Pseudomonadati</taxon>
        <taxon>Pseudomonadota</taxon>
        <taxon>Gammaproteobacteria</taxon>
        <taxon>Pseudomonadales</taxon>
        <taxon>Pseudomonadaceae</taxon>
        <taxon>Halopseudomonas</taxon>
    </lineage>
</organism>
<keyword evidence="1 4" id="KW-0349">Heme</keyword>
<dbReference type="InterPro" id="IPR009056">
    <property type="entry name" value="Cyt_c-like_dom"/>
</dbReference>
<dbReference type="InterPro" id="IPR010538">
    <property type="entry name" value="DHOR"/>
</dbReference>
<feature type="chain" id="PRO_5045080793" evidence="5">
    <location>
        <begin position="24"/>
        <end position="475"/>
    </location>
</feature>
<reference evidence="7 8" key="1">
    <citation type="submission" date="2024-04" db="EMBL/GenBank/DDBJ databases">
        <title>Draft genome sequence of Halopseudomonas sabulinigri NBRC 116187.</title>
        <authorList>
            <person name="Miyakawa T."/>
            <person name="Kusuya Y."/>
            <person name="Miura T."/>
        </authorList>
    </citation>
    <scope>NUCLEOTIDE SEQUENCE [LARGE SCALE GENOMIC DNA]</scope>
    <source>
        <strain evidence="7 8">4NH20-0042</strain>
    </source>
</reference>
<dbReference type="EMBL" id="BAABWD010000001">
    <property type="protein sequence ID" value="GAA6129999.1"/>
    <property type="molecule type" value="Genomic_DNA"/>
</dbReference>
<dbReference type="Gene3D" id="1.10.760.10">
    <property type="entry name" value="Cytochrome c-like domain"/>
    <property type="match status" value="1"/>
</dbReference>
<dbReference type="RefSeq" id="WP_353385931.1">
    <property type="nucleotide sequence ID" value="NZ_BAABWD010000001.1"/>
</dbReference>
<dbReference type="InterPro" id="IPR051395">
    <property type="entry name" value="Cytochrome_c_Peroxidase/MauG"/>
</dbReference>
<keyword evidence="3 4" id="KW-0408">Iron</keyword>
<dbReference type="Pfam" id="PF06537">
    <property type="entry name" value="DHOR"/>
    <property type="match status" value="1"/>
</dbReference>
<name>A0ABP9ZKK7_9GAMM</name>
<protein>
    <submittedName>
        <fullName evidence="7">Di-heme oxidoredictase family protein</fullName>
    </submittedName>
</protein>
<accession>A0ABP9ZKK7</accession>
<proteinExistence type="predicted"/>
<evidence type="ECO:0000259" key="6">
    <source>
        <dbReference type="PROSITE" id="PS51007"/>
    </source>
</evidence>
<feature type="signal peptide" evidence="5">
    <location>
        <begin position="1"/>
        <end position="23"/>
    </location>
</feature>